<reference evidence="13 14" key="1">
    <citation type="journal article" date="2016" name="PLoS ONE">
        <title>Whole-Genome Sequence Analysis of Bombella intestini LMG 28161T, a Novel Acetic Acid Bacterium Isolated from the Crop of a Red-Tailed Bumble Bee, Bombus lapidarius.</title>
        <authorList>
            <person name="Li L."/>
            <person name="Illeghems K."/>
            <person name="Van Kerrebroeck S."/>
            <person name="Borremans W."/>
            <person name="Cleenwerck I."/>
            <person name="Smagghe G."/>
            <person name="De Vuyst L."/>
            <person name="Vandamme P."/>
        </authorList>
    </citation>
    <scope>NUCLEOTIDE SEQUENCE [LARGE SCALE GENOMIC DNA]</scope>
    <source>
        <strain evidence="13 14">R-52487</strain>
    </source>
</reference>
<dbReference type="EMBL" id="JATM01000001">
    <property type="protein sequence ID" value="OOL19542.1"/>
    <property type="molecule type" value="Genomic_DNA"/>
</dbReference>
<comment type="caution">
    <text evidence="13">The sequence shown here is derived from an EMBL/GenBank/DDBJ whole genome shotgun (WGS) entry which is preliminary data.</text>
</comment>
<keyword evidence="5" id="KW-1003">Cell membrane</keyword>
<dbReference type="OrthoDB" id="9762009at2"/>
<feature type="transmembrane region" description="Helical" evidence="11">
    <location>
        <begin position="6"/>
        <end position="28"/>
    </location>
</feature>
<keyword evidence="9 11" id="KW-0472">Membrane</keyword>
<dbReference type="AlphaFoldDB" id="A0A1S8GR86"/>
<protein>
    <recommendedName>
        <fullName evidence="4">Phospholipase D</fullName>
    </recommendedName>
    <alternativeName>
        <fullName evidence="10">Choline phosphatase</fullName>
    </alternativeName>
</protein>
<dbReference type="SUPFAM" id="SSF56024">
    <property type="entry name" value="Phospholipase D/nuclease"/>
    <property type="match status" value="2"/>
</dbReference>
<evidence type="ECO:0000256" key="2">
    <source>
        <dbReference type="ARBA" id="ARBA00004613"/>
    </source>
</evidence>
<evidence type="ECO:0000256" key="9">
    <source>
        <dbReference type="ARBA" id="ARBA00023136"/>
    </source>
</evidence>
<evidence type="ECO:0000256" key="5">
    <source>
        <dbReference type="ARBA" id="ARBA00022475"/>
    </source>
</evidence>
<comment type="function">
    <text evidence="1">Could be a virulence factor.</text>
</comment>
<proteinExistence type="predicted"/>
<dbReference type="InterPro" id="IPR025202">
    <property type="entry name" value="PLD-like_dom"/>
</dbReference>
<evidence type="ECO:0000256" key="3">
    <source>
        <dbReference type="ARBA" id="ARBA00004651"/>
    </source>
</evidence>
<dbReference type="CDD" id="cd09157">
    <property type="entry name" value="PLDc_CLS_unchar2_1"/>
    <property type="match status" value="1"/>
</dbReference>
<feature type="domain" description="PLD phosphodiesterase" evidence="12">
    <location>
        <begin position="210"/>
        <end position="237"/>
    </location>
</feature>
<dbReference type="GO" id="GO:0005886">
    <property type="term" value="C:plasma membrane"/>
    <property type="evidence" value="ECO:0007669"/>
    <property type="project" value="UniProtKB-SubCell"/>
</dbReference>
<dbReference type="SMART" id="SM00155">
    <property type="entry name" value="PLDc"/>
    <property type="match status" value="2"/>
</dbReference>
<dbReference type="InterPro" id="IPR027379">
    <property type="entry name" value="CLS_N"/>
</dbReference>
<dbReference type="Gene3D" id="3.30.870.10">
    <property type="entry name" value="Endonuclease Chain A"/>
    <property type="match status" value="2"/>
</dbReference>
<dbReference type="Pfam" id="PF13091">
    <property type="entry name" value="PLDc_2"/>
    <property type="match status" value="2"/>
</dbReference>
<feature type="domain" description="PLD phosphodiesterase" evidence="12">
    <location>
        <begin position="388"/>
        <end position="415"/>
    </location>
</feature>
<keyword evidence="7 11" id="KW-0812">Transmembrane</keyword>
<dbReference type="Proteomes" id="UP000200980">
    <property type="component" value="Unassembled WGS sequence"/>
</dbReference>
<dbReference type="GO" id="GO:0005576">
    <property type="term" value="C:extracellular region"/>
    <property type="evidence" value="ECO:0007669"/>
    <property type="project" value="UniProtKB-SubCell"/>
</dbReference>
<evidence type="ECO:0000259" key="12">
    <source>
        <dbReference type="PROSITE" id="PS50035"/>
    </source>
</evidence>
<dbReference type="PANTHER" id="PTHR21248:SF22">
    <property type="entry name" value="PHOSPHOLIPASE D"/>
    <property type="match status" value="1"/>
</dbReference>
<evidence type="ECO:0000256" key="11">
    <source>
        <dbReference type="SAM" id="Phobius"/>
    </source>
</evidence>
<organism evidence="13 14">
    <name type="scientific">Bombella intestini</name>
    <dbReference type="NCBI Taxonomy" id="1539051"/>
    <lineage>
        <taxon>Bacteria</taxon>
        <taxon>Pseudomonadati</taxon>
        <taxon>Pseudomonadota</taxon>
        <taxon>Alphaproteobacteria</taxon>
        <taxon>Acetobacterales</taxon>
        <taxon>Acetobacteraceae</taxon>
        <taxon>Bombella</taxon>
    </lineage>
</organism>
<dbReference type="PROSITE" id="PS50035">
    <property type="entry name" value="PLD"/>
    <property type="match status" value="2"/>
</dbReference>
<dbReference type="RefSeq" id="WP_077395352.1">
    <property type="nucleotide sequence ID" value="NZ_JATM01000001.1"/>
</dbReference>
<evidence type="ECO:0000256" key="1">
    <source>
        <dbReference type="ARBA" id="ARBA00003145"/>
    </source>
</evidence>
<dbReference type="GO" id="GO:0008808">
    <property type="term" value="F:cardiolipin synthase activity"/>
    <property type="evidence" value="ECO:0007669"/>
    <property type="project" value="TreeGrafter"/>
</dbReference>
<evidence type="ECO:0000313" key="14">
    <source>
        <dbReference type="Proteomes" id="UP000200980"/>
    </source>
</evidence>
<keyword evidence="14" id="KW-1185">Reference proteome</keyword>
<dbReference type="Pfam" id="PF13396">
    <property type="entry name" value="PLDc_N"/>
    <property type="match status" value="1"/>
</dbReference>
<evidence type="ECO:0000256" key="8">
    <source>
        <dbReference type="ARBA" id="ARBA00022989"/>
    </source>
</evidence>
<evidence type="ECO:0000256" key="6">
    <source>
        <dbReference type="ARBA" id="ARBA00022525"/>
    </source>
</evidence>
<accession>A0A1S8GR86</accession>
<evidence type="ECO:0000256" key="7">
    <source>
        <dbReference type="ARBA" id="ARBA00022692"/>
    </source>
</evidence>
<evidence type="ECO:0000256" key="4">
    <source>
        <dbReference type="ARBA" id="ARBA00018392"/>
    </source>
</evidence>
<keyword evidence="6" id="KW-0964">Secreted</keyword>
<evidence type="ECO:0000313" key="13">
    <source>
        <dbReference type="EMBL" id="OOL19542.1"/>
    </source>
</evidence>
<comment type="subcellular location">
    <subcellularLocation>
        <location evidence="3">Cell membrane</location>
        <topology evidence="3">Multi-pass membrane protein</topology>
    </subcellularLocation>
    <subcellularLocation>
        <location evidence="2">Secreted</location>
    </subcellularLocation>
</comment>
<sequence length="473" mass="53455">MEALVWQTFLLGMLHVSLSLLVTAHILLTKRDTAAAAGWIGFCWVMPYFGSLLYLCLGINRVHRRAQKLREDVSPEETAFLATWSHDASDSFMAPLVKMLDELTGLPLLKGNSVDCLHDGDRAYPKMLEAIAQAERSILLCSYIFRHDEIGKQFVAALVEARQRGVEVRVLVDGIGSGYLYSPIIQRLKRESIPCARFMHSLWPWRMPFINLRDHRKILVVDGRIGFMGGLNIGAENLLNRPRGRRIPVADTHFRLEGPVVQQLSEVFARDWVFTTGETLEGERYFPVPVAGGTIPARVVTSGPDMDVEKIEYTILQAVILARSHVCFMTPYFIPDNRFATELGLAALRGVRVDIVVPQHSNHPVTDYARNACLKELVQAGCRVWLGEPPFNHSKLMTVDQVWSFVGSANLDRRSLRLNFECNMTLHDAETTGHLEKFILSHCNQQLTLEEIDSWSMPVRLRNAACCLFLPYL</sequence>
<evidence type="ECO:0000256" key="10">
    <source>
        <dbReference type="ARBA" id="ARBA00029594"/>
    </source>
</evidence>
<dbReference type="PANTHER" id="PTHR21248">
    <property type="entry name" value="CARDIOLIPIN SYNTHASE"/>
    <property type="match status" value="1"/>
</dbReference>
<gene>
    <name evidence="13" type="ORF">AL01_00695</name>
</gene>
<feature type="transmembrane region" description="Helical" evidence="11">
    <location>
        <begin position="35"/>
        <end position="55"/>
    </location>
</feature>
<dbReference type="STRING" id="1539051.AL01_00695"/>
<dbReference type="GO" id="GO:0032049">
    <property type="term" value="P:cardiolipin biosynthetic process"/>
    <property type="evidence" value="ECO:0007669"/>
    <property type="project" value="UniProtKB-ARBA"/>
</dbReference>
<keyword evidence="8 11" id="KW-1133">Transmembrane helix</keyword>
<dbReference type="InterPro" id="IPR001736">
    <property type="entry name" value="PLipase_D/transphosphatidylase"/>
</dbReference>
<name>A0A1S8GR86_9PROT</name>